<sequence>MPQTPRHSEPLHQREQLRLGREALRQAFLRGVGGATLLTQHCHLVDGVLREIWRQLPTRLQVPQRTGLALVAVGGYGRGELFPDSDIDLLILGRDPATATQHAFVETFLTTLWDLQLQVGHSFRTPAECMEEARGDLGIATTLMEMRFLGGARTLVRQLHEQMRTNPPWPPALFFSAKIAEQEARHARFSDTAYHLEPHIKDGPGGLRDLHQLQWLAWSGLGDGRLRHLQQTGIIDAGEYRQLLQARNFLSRLRIGLHYAAGRREDRLRLDLQPLLAAQLGFRDTADRSAVEQLMQNIYRVFASVARISAIAQENLAWRIAPAASSEPLIDGDIALRQDTIGFAAGHPAEPVLPAVLKLFRRLAEDPQQRGLDAATQRQLHALRRHLRPQMLKNDPQARSDLLAILAKPEGVYRTLSAMHQCGILARLLPAFGRITGQIQHDLFHVYTVDQHTLFLLRQVGRFWTPGHSDLPVVEEARLRIDRPELLVIAGIFHDIAKGQGGDHSRLGAWEVKRFARTMGLDRADTRFLAWLVQHHLDMSGVSQRRDLEDPRVIQDFSRMAGDERRLSYLLLLTIADMRATNPDLWNDWKGMLLSTLYRGVRSELQHNPIAPKDRRALLRARKRDLLAALPTQIQAPAQALWRTLGSDYFMRYSHDELLWHTQNILQHPGQDTLVFARPRQPAGTELLIYGRDTPGLFLRITSALDKQSLSILDARIDTSVDGHALDSFIVLDESHAFAHSPDAQQDLCEHLRTIIDGEAVSVPRFGLRHHGARHRFFAQNPVVVSVDNAALQRYTLLEVTAADRLGLLYQVGEVLLALHLSIHGAKVSTFGERVEDTFFILDENGRKLAETQRERLRSALLDALQQKAA</sequence>
<dbReference type="Proteomes" id="UP000271650">
    <property type="component" value="Chromosome"/>
</dbReference>
<evidence type="ECO:0000313" key="2">
    <source>
        <dbReference type="Proteomes" id="UP000271650"/>
    </source>
</evidence>
<name>A0ACD5HJX5_9PROT</name>
<keyword evidence="2" id="KW-1185">Reference proteome</keyword>
<proteinExistence type="predicted"/>
<keyword evidence="1" id="KW-0548">Nucleotidyltransferase</keyword>
<reference evidence="1 2" key="1">
    <citation type="journal article" date="2019" name="Int. J. Syst. Evol. Microbiol.">
        <title>Acidithiobacillus sulfuriphilus sp. nov.: an extremely acidophilic sulfur-oxidizing chemolithotroph isolated from a neutral pH environment.</title>
        <authorList>
            <person name="Falagan C."/>
            <person name="Moya-Beltran A."/>
            <person name="Castro M."/>
            <person name="Quatrini R."/>
            <person name="Johnson D.B."/>
        </authorList>
    </citation>
    <scope>NUCLEOTIDE SEQUENCE [LARGE SCALE GENOMIC DNA]</scope>
    <source>
        <strain evidence="1 2">CJ-2</strain>
    </source>
</reference>
<organism evidence="1 2">
    <name type="scientific">Acidithiobacillus sulfuriphilus</name>
    <dbReference type="NCBI Taxonomy" id="1867749"/>
    <lineage>
        <taxon>Bacteria</taxon>
        <taxon>Pseudomonadati</taxon>
        <taxon>Pseudomonadota</taxon>
        <taxon>Acidithiobacillia</taxon>
        <taxon>Acidithiobacillales</taxon>
        <taxon>Acidithiobacillaceae</taxon>
        <taxon>Acidithiobacillus</taxon>
    </lineage>
</organism>
<protein>
    <submittedName>
        <fullName evidence="1">[protein-PII] uridylyltransferase</fullName>
        <ecNumber evidence="1">2.7.7.59</ecNumber>
    </submittedName>
</protein>
<gene>
    <name evidence="1" type="primary">glnD</name>
    <name evidence="1" type="ORF">EC580_008145</name>
</gene>
<dbReference type="EC" id="2.7.7.59" evidence="1"/>
<accession>A0ACD5HJX5</accession>
<evidence type="ECO:0000313" key="1">
    <source>
        <dbReference type="EMBL" id="XRI75947.1"/>
    </source>
</evidence>
<dbReference type="EMBL" id="CP127527">
    <property type="protein sequence ID" value="XRI75947.1"/>
    <property type="molecule type" value="Genomic_DNA"/>
</dbReference>
<keyword evidence="1" id="KW-0808">Transferase</keyword>